<keyword evidence="11" id="KW-1185">Reference proteome</keyword>
<dbReference type="Proteomes" id="UP001596002">
    <property type="component" value="Unassembled WGS sequence"/>
</dbReference>
<gene>
    <name evidence="10" type="ORF">ACFO8Q_11695</name>
</gene>
<feature type="modified residue" description="4-aspartylphosphate" evidence="6">
    <location>
        <position position="57"/>
    </location>
</feature>
<evidence type="ECO:0000256" key="2">
    <source>
        <dbReference type="ARBA" id="ARBA00023012"/>
    </source>
</evidence>
<evidence type="ECO:0000256" key="7">
    <source>
        <dbReference type="PROSITE-ProRule" id="PRU01091"/>
    </source>
</evidence>
<evidence type="ECO:0000313" key="10">
    <source>
        <dbReference type="EMBL" id="MFC4768013.1"/>
    </source>
</evidence>
<comment type="caution">
    <text evidence="10">The sequence shown here is derived from an EMBL/GenBank/DDBJ whole genome shotgun (WGS) entry which is preliminary data.</text>
</comment>
<proteinExistence type="predicted"/>
<keyword evidence="2" id="KW-0902">Two-component regulatory system</keyword>
<dbReference type="InterPro" id="IPR036388">
    <property type="entry name" value="WH-like_DNA-bd_sf"/>
</dbReference>
<dbReference type="SUPFAM" id="SSF52172">
    <property type="entry name" value="CheY-like"/>
    <property type="match status" value="1"/>
</dbReference>
<evidence type="ECO:0000259" key="9">
    <source>
        <dbReference type="PROSITE" id="PS51755"/>
    </source>
</evidence>
<evidence type="ECO:0000259" key="8">
    <source>
        <dbReference type="PROSITE" id="PS50110"/>
    </source>
</evidence>
<dbReference type="SUPFAM" id="SSF46894">
    <property type="entry name" value="C-terminal effector domain of the bipartite response regulators"/>
    <property type="match status" value="1"/>
</dbReference>
<dbReference type="SMART" id="SM00862">
    <property type="entry name" value="Trans_reg_C"/>
    <property type="match status" value="1"/>
</dbReference>
<dbReference type="Gene3D" id="1.10.10.10">
    <property type="entry name" value="Winged helix-like DNA-binding domain superfamily/Winged helix DNA-binding domain"/>
    <property type="match status" value="1"/>
</dbReference>
<dbReference type="PROSITE" id="PS51755">
    <property type="entry name" value="OMPR_PHOB"/>
    <property type="match status" value="1"/>
</dbReference>
<name>A0ABV9Q2L2_9BACL</name>
<evidence type="ECO:0000256" key="5">
    <source>
        <dbReference type="ARBA" id="ARBA00023163"/>
    </source>
</evidence>
<protein>
    <submittedName>
        <fullName evidence="10">Response regulator transcription factor</fullName>
    </submittedName>
</protein>
<dbReference type="EMBL" id="JBHSHC010000096">
    <property type="protein sequence ID" value="MFC4768013.1"/>
    <property type="molecule type" value="Genomic_DNA"/>
</dbReference>
<dbReference type="InterPro" id="IPR001867">
    <property type="entry name" value="OmpR/PhoB-type_DNA-bd"/>
</dbReference>
<dbReference type="CDD" id="cd00383">
    <property type="entry name" value="trans_reg_C"/>
    <property type="match status" value="1"/>
</dbReference>
<feature type="domain" description="OmpR/PhoB-type" evidence="9">
    <location>
        <begin position="137"/>
        <end position="235"/>
    </location>
</feature>
<evidence type="ECO:0000313" key="11">
    <source>
        <dbReference type="Proteomes" id="UP001596002"/>
    </source>
</evidence>
<reference evidence="11" key="1">
    <citation type="journal article" date="2019" name="Int. J. Syst. Evol. Microbiol.">
        <title>The Global Catalogue of Microorganisms (GCM) 10K type strain sequencing project: providing services to taxonomists for standard genome sequencing and annotation.</title>
        <authorList>
            <consortium name="The Broad Institute Genomics Platform"/>
            <consortium name="The Broad Institute Genome Sequencing Center for Infectious Disease"/>
            <person name="Wu L."/>
            <person name="Ma J."/>
        </authorList>
    </citation>
    <scope>NUCLEOTIDE SEQUENCE [LARGE SCALE GENOMIC DNA]</scope>
    <source>
        <strain evidence="11">WYCCWR 12678</strain>
    </source>
</reference>
<dbReference type="Pfam" id="PF00072">
    <property type="entry name" value="Response_reg"/>
    <property type="match status" value="1"/>
</dbReference>
<dbReference type="Pfam" id="PF00486">
    <property type="entry name" value="Trans_reg_C"/>
    <property type="match status" value="1"/>
</dbReference>
<evidence type="ECO:0000256" key="4">
    <source>
        <dbReference type="ARBA" id="ARBA00023125"/>
    </source>
</evidence>
<dbReference type="Gene3D" id="3.40.50.2300">
    <property type="match status" value="1"/>
</dbReference>
<evidence type="ECO:0000256" key="3">
    <source>
        <dbReference type="ARBA" id="ARBA00023015"/>
    </source>
</evidence>
<dbReference type="RefSeq" id="WP_380025935.1">
    <property type="nucleotide sequence ID" value="NZ_JBHSHC010000096.1"/>
</dbReference>
<dbReference type="InterPro" id="IPR001789">
    <property type="entry name" value="Sig_transdc_resp-reg_receiver"/>
</dbReference>
<feature type="DNA-binding region" description="OmpR/PhoB-type" evidence="7">
    <location>
        <begin position="137"/>
        <end position="235"/>
    </location>
</feature>
<keyword evidence="4 7" id="KW-0238">DNA-binding</keyword>
<evidence type="ECO:0000256" key="1">
    <source>
        <dbReference type="ARBA" id="ARBA00022553"/>
    </source>
</evidence>
<keyword evidence="3" id="KW-0805">Transcription regulation</keyword>
<keyword evidence="5" id="KW-0804">Transcription</keyword>
<dbReference type="InterPro" id="IPR011006">
    <property type="entry name" value="CheY-like_superfamily"/>
</dbReference>
<dbReference type="PANTHER" id="PTHR48111:SF21">
    <property type="entry name" value="DNA-BINDING DUAL MASTER TRANSCRIPTIONAL REGULATOR RPAA"/>
    <property type="match status" value="1"/>
</dbReference>
<evidence type="ECO:0000256" key="6">
    <source>
        <dbReference type="PROSITE-ProRule" id="PRU00169"/>
    </source>
</evidence>
<feature type="domain" description="Response regulatory" evidence="8">
    <location>
        <begin position="8"/>
        <end position="121"/>
    </location>
</feature>
<accession>A0ABV9Q2L2</accession>
<dbReference type="PROSITE" id="PS50110">
    <property type="entry name" value="RESPONSE_REGULATORY"/>
    <property type="match status" value="1"/>
</dbReference>
<dbReference type="InterPro" id="IPR016032">
    <property type="entry name" value="Sig_transdc_resp-reg_C-effctor"/>
</dbReference>
<dbReference type="InterPro" id="IPR039420">
    <property type="entry name" value="WalR-like"/>
</dbReference>
<organism evidence="10 11">
    <name type="scientific">Effusibacillus consociatus</name>
    <dbReference type="NCBI Taxonomy" id="1117041"/>
    <lineage>
        <taxon>Bacteria</taxon>
        <taxon>Bacillati</taxon>
        <taxon>Bacillota</taxon>
        <taxon>Bacilli</taxon>
        <taxon>Bacillales</taxon>
        <taxon>Alicyclobacillaceae</taxon>
        <taxon>Effusibacillus</taxon>
    </lineage>
</organism>
<keyword evidence="1 6" id="KW-0597">Phosphoprotein</keyword>
<dbReference type="PANTHER" id="PTHR48111">
    <property type="entry name" value="REGULATOR OF RPOS"/>
    <property type="match status" value="1"/>
</dbReference>
<dbReference type="SMART" id="SM00448">
    <property type="entry name" value="REC"/>
    <property type="match status" value="1"/>
</dbReference>
<sequence>MTEEQTRTIFIVDDDEKVREIIERYLQAEGYQVRTFGRAQPALEAWKQGEPDMFIIDIMMPGIDGYELCRKIRSESMVPIIMVSAKDEEVDKIVGFEMGSDDYLSKPFSPRELVARVKTMFRRINSLQSERTEESKQQVIRFEDLALHLDQRRVVKNDQEIPFTTKEYELLTFLVANRNRAFTREQLLNQVWGYEYLGDERAIDDLVKRLRKKLKAADSTVEIKTVWGYGYKLEG</sequence>
<dbReference type="Gene3D" id="6.10.250.690">
    <property type="match status" value="1"/>
</dbReference>